<evidence type="ECO:0000256" key="6">
    <source>
        <dbReference type="RuleBase" id="RU000481"/>
    </source>
</evidence>
<dbReference type="GO" id="GO:0008483">
    <property type="term" value="F:transaminase activity"/>
    <property type="evidence" value="ECO:0007669"/>
    <property type="project" value="UniProtKB-KW"/>
</dbReference>
<dbReference type="InterPro" id="IPR015421">
    <property type="entry name" value="PyrdxlP-dep_Trfase_major"/>
</dbReference>
<dbReference type="Proteomes" id="UP001057702">
    <property type="component" value="Unassembled WGS sequence"/>
</dbReference>
<sequence length="428" mass="44919">MVAHSATLAINERLAARRAAGERVVHLGFGEAGLPVLPSVATTLAEAVGRNGYGPVVGSARVRDAAAGHLSRRGLATVGDQMVLAPGSKALLYALVAALPGDVVLPRPSWVSYAAQAAIAGKHAITVPTPRGAGGVPDPDLLDATLRSARMRGREPGVLILTLPDNPTGTIADAETVRRVCEVAEAHDLTVVSDEIYRDLAYDPQRVPSPASYVPERCFVTGGLSKSMALGGWRIGFARFPAGELGTRALDEVTGLASEVWSSLAAPMQEVAAHVLDDPADVTAHIAASRALHERVNKAVHAEFAAVGAVCRPPQAAFYHYPDLEPLRPALARFGITDADSLAGHLLDEHGVGVLSGAVFGDDPRALCFRVATSLLYGETDEQRWQALRSSDPEQLPWIADALAALRTALRSLSASRVVFSSITSSSV</sequence>
<dbReference type="PANTHER" id="PTHR46383:SF1">
    <property type="entry name" value="ASPARTATE AMINOTRANSFERASE"/>
    <property type="match status" value="1"/>
</dbReference>
<keyword evidence="4 6" id="KW-0808">Transferase</keyword>
<dbReference type="Gene3D" id="3.90.1150.10">
    <property type="entry name" value="Aspartate Aminotransferase, domain 1"/>
    <property type="match status" value="1"/>
</dbReference>
<gene>
    <name evidence="8" type="ORF">NGB36_18435</name>
</gene>
<feature type="domain" description="Aminotransferase class I/classII large" evidence="7">
    <location>
        <begin position="24"/>
        <end position="371"/>
    </location>
</feature>
<comment type="similarity">
    <text evidence="2 6">Belongs to the class-I pyridoxal-phosphate-dependent aminotransferase family.</text>
</comment>
<evidence type="ECO:0000256" key="4">
    <source>
        <dbReference type="ARBA" id="ARBA00022679"/>
    </source>
</evidence>
<dbReference type="Gene3D" id="3.40.640.10">
    <property type="entry name" value="Type I PLP-dependent aspartate aminotransferase-like (Major domain)"/>
    <property type="match status" value="1"/>
</dbReference>
<dbReference type="Pfam" id="PF00155">
    <property type="entry name" value="Aminotran_1_2"/>
    <property type="match status" value="1"/>
</dbReference>
<keyword evidence="5" id="KW-0663">Pyridoxal phosphate</keyword>
<accession>A0ABT1PZN6</accession>
<keyword evidence="3 6" id="KW-0032">Aminotransferase</keyword>
<protein>
    <recommendedName>
        <fullName evidence="6">Aminotransferase</fullName>
        <ecNumber evidence="6">2.6.1.-</ecNumber>
    </recommendedName>
</protein>
<dbReference type="PROSITE" id="PS00105">
    <property type="entry name" value="AA_TRANSFER_CLASS_1"/>
    <property type="match status" value="1"/>
</dbReference>
<dbReference type="EMBL" id="JANFNG010000014">
    <property type="protein sequence ID" value="MCQ4082525.1"/>
    <property type="molecule type" value="Genomic_DNA"/>
</dbReference>
<evidence type="ECO:0000259" key="7">
    <source>
        <dbReference type="Pfam" id="PF00155"/>
    </source>
</evidence>
<dbReference type="CDD" id="cd00609">
    <property type="entry name" value="AAT_like"/>
    <property type="match status" value="1"/>
</dbReference>
<dbReference type="InterPro" id="IPR050596">
    <property type="entry name" value="AspAT/PAT-like"/>
</dbReference>
<organism evidence="8 9">
    <name type="scientific">Streptomyces humicola</name>
    <dbReference type="NCBI Taxonomy" id="2953240"/>
    <lineage>
        <taxon>Bacteria</taxon>
        <taxon>Bacillati</taxon>
        <taxon>Actinomycetota</taxon>
        <taxon>Actinomycetes</taxon>
        <taxon>Kitasatosporales</taxon>
        <taxon>Streptomycetaceae</taxon>
        <taxon>Streptomyces</taxon>
    </lineage>
</organism>
<evidence type="ECO:0000313" key="8">
    <source>
        <dbReference type="EMBL" id="MCQ4082525.1"/>
    </source>
</evidence>
<dbReference type="InterPro" id="IPR015422">
    <property type="entry name" value="PyrdxlP-dep_Trfase_small"/>
</dbReference>
<reference evidence="8" key="1">
    <citation type="submission" date="2022-06" db="EMBL/GenBank/DDBJ databases">
        <title>Draft genome sequence of Streptomyces sp. RB6PN25 isolated from peat swamp forest in Thailand.</title>
        <authorList>
            <person name="Duangmal K."/>
            <person name="Klaysubun C."/>
        </authorList>
    </citation>
    <scope>NUCLEOTIDE SEQUENCE</scope>
    <source>
        <strain evidence="8">RB6PN25</strain>
    </source>
</reference>
<comment type="caution">
    <text evidence="8">The sequence shown here is derived from an EMBL/GenBank/DDBJ whole genome shotgun (WGS) entry which is preliminary data.</text>
</comment>
<evidence type="ECO:0000256" key="1">
    <source>
        <dbReference type="ARBA" id="ARBA00001933"/>
    </source>
</evidence>
<dbReference type="InterPro" id="IPR004839">
    <property type="entry name" value="Aminotransferase_I/II_large"/>
</dbReference>
<dbReference type="InterPro" id="IPR004838">
    <property type="entry name" value="NHTrfase_class1_PyrdxlP-BS"/>
</dbReference>
<dbReference type="RefSeq" id="WP_255921436.1">
    <property type="nucleotide sequence ID" value="NZ_JANFNG010000014.1"/>
</dbReference>
<proteinExistence type="inferred from homology"/>
<keyword evidence="9" id="KW-1185">Reference proteome</keyword>
<evidence type="ECO:0000256" key="2">
    <source>
        <dbReference type="ARBA" id="ARBA00007441"/>
    </source>
</evidence>
<evidence type="ECO:0000256" key="3">
    <source>
        <dbReference type="ARBA" id="ARBA00022576"/>
    </source>
</evidence>
<dbReference type="EC" id="2.6.1.-" evidence="6"/>
<name>A0ABT1PZN6_9ACTN</name>
<dbReference type="PANTHER" id="PTHR46383">
    <property type="entry name" value="ASPARTATE AMINOTRANSFERASE"/>
    <property type="match status" value="1"/>
</dbReference>
<comment type="cofactor">
    <cofactor evidence="1 6">
        <name>pyridoxal 5'-phosphate</name>
        <dbReference type="ChEBI" id="CHEBI:597326"/>
    </cofactor>
</comment>
<dbReference type="InterPro" id="IPR015424">
    <property type="entry name" value="PyrdxlP-dep_Trfase"/>
</dbReference>
<dbReference type="SUPFAM" id="SSF53383">
    <property type="entry name" value="PLP-dependent transferases"/>
    <property type="match status" value="1"/>
</dbReference>
<evidence type="ECO:0000256" key="5">
    <source>
        <dbReference type="ARBA" id="ARBA00022898"/>
    </source>
</evidence>
<evidence type="ECO:0000313" key="9">
    <source>
        <dbReference type="Proteomes" id="UP001057702"/>
    </source>
</evidence>